<reference evidence="2" key="1">
    <citation type="journal article" date="2021" name="Proc. Natl. Acad. Sci. U.S.A.">
        <title>A Catalog of Tens of Thousands of Viruses from Human Metagenomes Reveals Hidden Associations with Chronic Diseases.</title>
        <authorList>
            <person name="Tisza M.J."/>
            <person name="Buck C.B."/>
        </authorList>
    </citation>
    <scope>NUCLEOTIDE SEQUENCE</scope>
    <source>
        <strain evidence="2">CtaOv25</strain>
    </source>
</reference>
<dbReference type="EMBL" id="BK015820">
    <property type="protein sequence ID" value="DAE26554.1"/>
    <property type="molecule type" value="Genomic_DNA"/>
</dbReference>
<feature type="region of interest" description="Disordered" evidence="1">
    <location>
        <begin position="47"/>
        <end position="84"/>
    </location>
</feature>
<sequence length="84" mass="9431">MKTCTAAIGGIIIGGLTAYAYGEYKKHNLERNPEEILKEYENLDLPDVEPVKPEDIGDPEVQKTLSDWEKEKSEKESGEGVDYD</sequence>
<evidence type="ECO:0000313" key="2">
    <source>
        <dbReference type="EMBL" id="DAE26554.1"/>
    </source>
</evidence>
<organism evidence="2">
    <name type="scientific">Myoviridae sp. ctaOv25</name>
    <dbReference type="NCBI Taxonomy" id="2827290"/>
    <lineage>
        <taxon>Viruses</taxon>
        <taxon>Duplodnaviria</taxon>
        <taxon>Heunggongvirae</taxon>
        <taxon>Uroviricota</taxon>
        <taxon>Caudoviricetes</taxon>
    </lineage>
</organism>
<name>A0A8S5R5Y7_9CAUD</name>
<proteinExistence type="predicted"/>
<protein>
    <submittedName>
        <fullName evidence="2">Uncharacterized protein</fullName>
    </submittedName>
</protein>
<evidence type="ECO:0000256" key="1">
    <source>
        <dbReference type="SAM" id="MobiDB-lite"/>
    </source>
</evidence>
<feature type="compositionally biased region" description="Basic and acidic residues" evidence="1">
    <location>
        <begin position="66"/>
        <end position="78"/>
    </location>
</feature>
<accession>A0A8S5R5Y7</accession>